<dbReference type="GO" id="GO:0005681">
    <property type="term" value="C:spliceosomal complex"/>
    <property type="evidence" value="ECO:0007669"/>
    <property type="project" value="UniProtKB-KW"/>
</dbReference>
<reference evidence="12" key="1">
    <citation type="submission" date="2021-12" db="EMBL/GenBank/DDBJ databases">
        <authorList>
            <person name="King R."/>
        </authorList>
    </citation>
    <scope>NUCLEOTIDE SEQUENCE</scope>
</reference>
<comment type="function">
    <text evidence="10">Protein associated with the U5 snRNP, during its maturation and its post-splicing recycling and which is required for spliceosomal tri-snRNP complex assembly in the nucleus. Has a molecular sequestering activity and transiently hinders SNRNP200 binding sites for constitutive splicing factors that intervene later during the assembly of the spliceosome and splicing. Together with its molecular sequestering activity, may also function as a molecular adapter and placeholder, coordinating the assembly of the U5 snRNP and its association with the U4/U6 di-snRNP.</text>
</comment>
<gene>
    <name evidence="12" type="ORF">MELIAE_LOCUS1774</name>
</gene>
<evidence type="ECO:0000256" key="4">
    <source>
        <dbReference type="ARBA" id="ARBA00022490"/>
    </source>
</evidence>
<evidence type="ECO:0000256" key="3">
    <source>
        <dbReference type="ARBA" id="ARBA00010362"/>
    </source>
</evidence>
<dbReference type="EMBL" id="OV121132">
    <property type="protein sequence ID" value="CAH0547875.1"/>
    <property type="molecule type" value="Genomic_DNA"/>
</dbReference>
<evidence type="ECO:0000256" key="8">
    <source>
        <dbReference type="ARBA" id="ARBA00023242"/>
    </source>
</evidence>
<dbReference type="OrthoDB" id="1906282at2759"/>
<feature type="compositionally biased region" description="Basic residues" evidence="11">
    <location>
        <begin position="146"/>
        <end position="155"/>
    </location>
</feature>
<feature type="compositionally biased region" description="Basic and acidic residues" evidence="11">
    <location>
        <begin position="46"/>
        <end position="55"/>
    </location>
</feature>
<feature type="region of interest" description="Disordered" evidence="11">
    <location>
        <begin position="36"/>
        <end position="169"/>
    </location>
</feature>
<dbReference type="GO" id="GO:0008380">
    <property type="term" value="P:RNA splicing"/>
    <property type="evidence" value="ECO:0007669"/>
    <property type="project" value="UniProtKB-KW"/>
</dbReference>
<dbReference type="GO" id="GO:0006397">
    <property type="term" value="P:mRNA processing"/>
    <property type="evidence" value="ECO:0007669"/>
    <property type="project" value="UniProtKB-KW"/>
</dbReference>
<evidence type="ECO:0000256" key="6">
    <source>
        <dbReference type="ARBA" id="ARBA00022728"/>
    </source>
</evidence>
<evidence type="ECO:0000256" key="2">
    <source>
        <dbReference type="ARBA" id="ARBA00004496"/>
    </source>
</evidence>
<keyword evidence="7" id="KW-0508">mRNA splicing</keyword>
<evidence type="ECO:0000256" key="9">
    <source>
        <dbReference type="ARBA" id="ARBA00035304"/>
    </source>
</evidence>
<keyword evidence="13" id="KW-1185">Reference proteome</keyword>
<sequence>MVDSKNTFNLKVDDSNFRERQKNVFDQLNALESIRNKNAAPQPMETDEKPIDKKSYRSATRQFRGKESIFKKPQNPVPKGYNNRMPDFKKNPHKWTRYSLEDVREEDCSERSNTKAALSFLDDLKKRRSAAEQSDESEKDSPNKIVFKRHHKINKKPVQVEEEEKPTFRSSKVVMPEYVVGQKVKKEKKNRAIKKGSVKELKLDHLIDEEEDTT</sequence>
<dbReference type="GO" id="GO:0005737">
    <property type="term" value="C:cytoplasm"/>
    <property type="evidence" value="ECO:0007669"/>
    <property type="project" value="UniProtKB-SubCell"/>
</dbReference>
<evidence type="ECO:0000256" key="10">
    <source>
        <dbReference type="ARBA" id="ARBA00045970"/>
    </source>
</evidence>
<keyword evidence="4" id="KW-0963">Cytoplasm</keyword>
<dbReference type="Pfam" id="PF15264">
    <property type="entry name" value="TSSC4"/>
    <property type="match status" value="1"/>
</dbReference>
<evidence type="ECO:0000256" key="1">
    <source>
        <dbReference type="ARBA" id="ARBA00004123"/>
    </source>
</evidence>
<evidence type="ECO:0000256" key="11">
    <source>
        <dbReference type="SAM" id="MobiDB-lite"/>
    </source>
</evidence>
<evidence type="ECO:0000313" key="12">
    <source>
        <dbReference type="EMBL" id="CAH0547875.1"/>
    </source>
</evidence>
<dbReference type="PANTHER" id="PTHR13445:SF3">
    <property type="entry name" value="U5 SMALL NUCLEAR RIBONUCLEOPROTEIN TSSC4"/>
    <property type="match status" value="1"/>
</dbReference>
<keyword evidence="6" id="KW-0747">Spliceosome</keyword>
<dbReference type="PANTHER" id="PTHR13445">
    <property type="entry name" value="TUMOR SUPPRESSING SUBTRANSFERABLE CANDIDATE 4 TSSC4"/>
    <property type="match status" value="1"/>
</dbReference>
<dbReference type="Proteomes" id="UP001154078">
    <property type="component" value="Chromosome 1"/>
</dbReference>
<dbReference type="AlphaFoldDB" id="A0A9P0AV79"/>
<keyword evidence="8" id="KW-0539">Nucleus</keyword>
<evidence type="ECO:0000256" key="5">
    <source>
        <dbReference type="ARBA" id="ARBA00022664"/>
    </source>
</evidence>
<keyword evidence="5" id="KW-0507">mRNA processing</keyword>
<comment type="similarity">
    <text evidence="3">Belongs to the TSSC4 family.</text>
</comment>
<comment type="subcellular location">
    <subcellularLocation>
        <location evidence="2">Cytoplasm</location>
    </subcellularLocation>
    <subcellularLocation>
        <location evidence="1">Nucleus</location>
    </subcellularLocation>
</comment>
<organism evidence="12 13">
    <name type="scientific">Brassicogethes aeneus</name>
    <name type="common">Rape pollen beetle</name>
    <name type="synonym">Meligethes aeneus</name>
    <dbReference type="NCBI Taxonomy" id="1431903"/>
    <lineage>
        <taxon>Eukaryota</taxon>
        <taxon>Metazoa</taxon>
        <taxon>Ecdysozoa</taxon>
        <taxon>Arthropoda</taxon>
        <taxon>Hexapoda</taxon>
        <taxon>Insecta</taxon>
        <taxon>Pterygota</taxon>
        <taxon>Neoptera</taxon>
        <taxon>Endopterygota</taxon>
        <taxon>Coleoptera</taxon>
        <taxon>Polyphaga</taxon>
        <taxon>Cucujiformia</taxon>
        <taxon>Nitidulidae</taxon>
        <taxon>Meligethinae</taxon>
        <taxon>Brassicogethes</taxon>
    </lineage>
</organism>
<evidence type="ECO:0000256" key="7">
    <source>
        <dbReference type="ARBA" id="ARBA00023187"/>
    </source>
</evidence>
<protein>
    <recommendedName>
        <fullName evidence="9">U5 small nuclear ribonucleoprotein TSSC4</fullName>
    </recommendedName>
</protein>
<dbReference type="InterPro" id="IPR029338">
    <property type="entry name" value="TSSC4"/>
</dbReference>
<evidence type="ECO:0000313" key="13">
    <source>
        <dbReference type="Proteomes" id="UP001154078"/>
    </source>
</evidence>
<proteinExistence type="inferred from homology"/>
<accession>A0A9P0AV79</accession>
<name>A0A9P0AV79_BRAAE</name>